<dbReference type="SUPFAM" id="SSF56801">
    <property type="entry name" value="Acetyl-CoA synthetase-like"/>
    <property type="match status" value="2"/>
</dbReference>
<comment type="caution">
    <text evidence="7">The sequence shown here is derived from an EMBL/GenBank/DDBJ whole genome shotgun (WGS) entry which is preliminary data.</text>
</comment>
<dbReference type="GO" id="GO:0016020">
    <property type="term" value="C:membrane"/>
    <property type="evidence" value="ECO:0007669"/>
    <property type="project" value="TreeGrafter"/>
</dbReference>
<dbReference type="Gene3D" id="3.40.50.12780">
    <property type="entry name" value="N-terminal domain of ligase-like"/>
    <property type="match status" value="1"/>
</dbReference>
<dbReference type="GO" id="GO:0005524">
    <property type="term" value="F:ATP binding"/>
    <property type="evidence" value="ECO:0007669"/>
    <property type="project" value="UniProtKB-KW"/>
</dbReference>
<evidence type="ECO:0000256" key="1">
    <source>
        <dbReference type="ARBA" id="ARBA00022598"/>
    </source>
</evidence>
<name>A0A816LQ92_9BILA</name>
<gene>
    <name evidence="7" type="ORF">WKI299_LOCUS2476</name>
</gene>
<dbReference type="EC" id="6.2.1.3" evidence="5"/>
<organism evidence="7 8">
    <name type="scientific">Rotaria magnacalcarata</name>
    <dbReference type="NCBI Taxonomy" id="392030"/>
    <lineage>
        <taxon>Eukaryota</taxon>
        <taxon>Metazoa</taxon>
        <taxon>Spiralia</taxon>
        <taxon>Gnathifera</taxon>
        <taxon>Rotifera</taxon>
        <taxon>Eurotatoria</taxon>
        <taxon>Bdelloidea</taxon>
        <taxon>Philodinida</taxon>
        <taxon>Philodinidae</taxon>
        <taxon>Rotaria</taxon>
    </lineage>
</organism>
<dbReference type="PANTHER" id="PTHR43272">
    <property type="entry name" value="LONG-CHAIN-FATTY-ACID--COA LIGASE"/>
    <property type="match status" value="1"/>
</dbReference>
<dbReference type="PROSITE" id="PS00455">
    <property type="entry name" value="AMP_BINDING"/>
    <property type="match status" value="1"/>
</dbReference>
<dbReference type="GO" id="GO:0004467">
    <property type="term" value="F:long-chain fatty acid-CoA ligase activity"/>
    <property type="evidence" value="ECO:0007669"/>
    <property type="project" value="UniProtKB-EC"/>
</dbReference>
<keyword evidence="3" id="KW-0443">Lipid metabolism</keyword>
<dbReference type="EMBL" id="CAJNRF010000272">
    <property type="protein sequence ID" value="CAF1953275.1"/>
    <property type="molecule type" value="Genomic_DNA"/>
</dbReference>
<evidence type="ECO:0000313" key="7">
    <source>
        <dbReference type="EMBL" id="CAF1953275.1"/>
    </source>
</evidence>
<dbReference type="GO" id="GO:0005783">
    <property type="term" value="C:endoplasmic reticulum"/>
    <property type="evidence" value="ECO:0007669"/>
    <property type="project" value="TreeGrafter"/>
</dbReference>
<evidence type="ECO:0000259" key="6">
    <source>
        <dbReference type="Pfam" id="PF00501"/>
    </source>
</evidence>
<reference evidence="7" key="1">
    <citation type="submission" date="2021-02" db="EMBL/GenBank/DDBJ databases">
        <authorList>
            <person name="Nowell W R."/>
        </authorList>
    </citation>
    <scope>NUCLEOTIDE SEQUENCE</scope>
</reference>
<keyword evidence="4" id="KW-0067">ATP-binding</keyword>
<protein>
    <recommendedName>
        <fullName evidence="5">long-chain-fatty-acid--CoA ligase</fullName>
        <ecNumber evidence="5">6.2.1.3</ecNumber>
    </recommendedName>
</protein>
<evidence type="ECO:0000256" key="5">
    <source>
        <dbReference type="ARBA" id="ARBA00026121"/>
    </source>
</evidence>
<evidence type="ECO:0000313" key="8">
    <source>
        <dbReference type="Proteomes" id="UP000663856"/>
    </source>
</evidence>
<evidence type="ECO:0000256" key="4">
    <source>
        <dbReference type="ARBA" id="ARBA00022840"/>
    </source>
</evidence>
<evidence type="ECO:0000256" key="3">
    <source>
        <dbReference type="ARBA" id="ARBA00022832"/>
    </source>
</evidence>
<proteinExistence type="predicted"/>
<dbReference type="PANTHER" id="PTHR43272:SF33">
    <property type="entry name" value="AMP-BINDING DOMAIN-CONTAINING PROTEIN-RELATED"/>
    <property type="match status" value="1"/>
</dbReference>
<keyword evidence="1" id="KW-0436">Ligase</keyword>
<dbReference type="Proteomes" id="UP000663856">
    <property type="component" value="Unassembled WGS sequence"/>
</dbReference>
<dbReference type="InterPro" id="IPR042099">
    <property type="entry name" value="ANL_N_sf"/>
</dbReference>
<dbReference type="Pfam" id="PF00501">
    <property type="entry name" value="AMP-binding"/>
    <property type="match status" value="1"/>
</dbReference>
<accession>A0A816LQ92</accession>
<feature type="domain" description="AMP-dependent synthetase/ligase" evidence="6">
    <location>
        <begin position="52"/>
        <end position="237"/>
    </location>
</feature>
<dbReference type="InterPro" id="IPR020845">
    <property type="entry name" value="AMP-binding_CS"/>
</dbReference>
<keyword evidence="2" id="KW-0547">Nucleotide-binding</keyword>
<keyword evidence="3" id="KW-0276">Fatty acid metabolism</keyword>
<sequence>MEQYETAQAVHSTGAVEIDADEHIYSHPEYTQKLYDHHGFSAQTLYELINQAVQLYGDRPLFSYRSSLDTSFQSYSYKQVWNMILDIGSAMAHLGLNISNEAFIGIYGSATIYYALFLYSSWCYSFVPVGIYDSLGHDGVQFIIKHANLKLIFADNLKRVHNLIECHDESSSLETIVSLSEPSLDLIEIAKAKGIRLVTYTTMMDLGKTHRIEPVPPKLTDTAVIMYTSGSTGEPKGDVGRWTTNNAMQIIDRHKNIYKLSQGEFIAPEKIEGIYGRSQFISQVYVYGDSLQNFPIAIVLLDDDFVQKWTAENDNDSIVLDTDESKRQLTEIVLKDMIEKGK</sequence>
<evidence type="ECO:0000256" key="2">
    <source>
        <dbReference type="ARBA" id="ARBA00022741"/>
    </source>
</evidence>
<dbReference type="AlphaFoldDB" id="A0A816LQ92"/>
<dbReference type="InterPro" id="IPR000873">
    <property type="entry name" value="AMP-dep_synth/lig_dom"/>
</dbReference>